<dbReference type="InterPro" id="IPR011006">
    <property type="entry name" value="CheY-like_superfamily"/>
</dbReference>
<proteinExistence type="predicted"/>
<dbReference type="EMBL" id="UINC01000588">
    <property type="protein sequence ID" value="SUZ57941.1"/>
    <property type="molecule type" value="Genomic_DNA"/>
</dbReference>
<evidence type="ECO:0000259" key="1">
    <source>
        <dbReference type="PROSITE" id="PS50110"/>
    </source>
</evidence>
<dbReference type="AlphaFoldDB" id="A0A381NTJ9"/>
<feature type="domain" description="Response regulatory" evidence="1">
    <location>
        <begin position="1"/>
        <end position="59"/>
    </location>
</feature>
<name>A0A381NTJ9_9ZZZZ</name>
<dbReference type="SUPFAM" id="SSF52172">
    <property type="entry name" value="CheY-like"/>
    <property type="match status" value="1"/>
</dbReference>
<dbReference type="Gene3D" id="3.40.50.2300">
    <property type="match status" value="1"/>
</dbReference>
<evidence type="ECO:0000313" key="2">
    <source>
        <dbReference type="EMBL" id="SUZ57941.1"/>
    </source>
</evidence>
<organism evidence="2">
    <name type="scientific">marine metagenome</name>
    <dbReference type="NCBI Taxonomy" id="408172"/>
    <lineage>
        <taxon>unclassified sequences</taxon>
        <taxon>metagenomes</taxon>
        <taxon>ecological metagenomes</taxon>
    </lineage>
</organism>
<gene>
    <name evidence="2" type="ORF">METZ01_LOCUS10795</name>
</gene>
<reference evidence="2" key="1">
    <citation type="submission" date="2018-05" db="EMBL/GenBank/DDBJ databases">
        <authorList>
            <person name="Lanie J.A."/>
            <person name="Ng W.-L."/>
            <person name="Kazmierczak K.M."/>
            <person name="Andrzejewski T.M."/>
            <person name="Davidsen T.M."/>
            <person name="Wayne K.J."/>
            <person name="Tettelin H."/>
            <person name="Glass J.I."/>
            <person name="Rusch D."/>
            <person name="Podicherti R."/>
            <person name="Tsui H.-C.T."/>
            <person name="Winkler M.E."/>
        </authorList>
    </citation>
    <scope>NUCLEOTIDE SEQUENCE</scope>
</reference>
<protein>
    <recommendedName>
        <fullName evidence="1">Response regulatory domain-containing protein</fullName>
    </recommendedName>
</protein>
<sequence length="59" mass="6585">MPYMGGIELAKALLQTRPDIQVLFTSRMPQKDFLNRAGGLIRVEFLAKPFSVTGFADKV</sequence>
<dbReference type="InterPro" id="IPR001789">
    <property type="entry name" value="Sig_transdc_resp-reg_receiver"/>
</dbReference>
<dbReference type="PROSITE" id="PS50110">
    <property type="entry name" value="RESPONSE_REGULATORY"/>
    <property type="match status" value="1"/>
</dbReference>
<accession>A0A381NTJ9</accession>
<dbReference type="GO" id="GO:0000160">
    <property type="term" value="P:phosphorelay signal transduction system"/>
    <property type="evidence" value="ECO:0007669"/>
    <property type="project" value="InterPro"/>
</dbReference>